<evidence type="ECO:0000256" key="5">
    <source>
        <dbReference type="PROSITE-ProRule" id="PRU10141"/>
    </source>
</evidence>
<dbReference type="KEGG" id="gms:SOIL9_10330"/>
<evidence type="ECO:0000313" key="8">
    <source>
        <dbReference type="Proteomes" id="UP000464178"/>
    </source>
</evidence>
<evidence type="ECO:0000256" key="3">
    <source>
        <dbReference type="ARBA" id="ARBA00022777"/>
    </source>
</evidence>
<dbReference type="AlphaFoldDB" id="A0A6P2D732"/>
<evidence type="ECO:0000313" key="7">
    <source>
        <dbReference type="EMBL" id="VTR96813.1"/>
    </source>
</evidence>
<evidence type="ECO:0000259" key="6">
    <source>
        <dbReference type="PROSITE" id="PS50011"/>
    </source>
</evidence>
<dbReference type="InterPro" id="IPR017441">
    <property type="entry name" value="Protein_kinase_ATP_BS"/>
</dbReference>
<proteinExistence type="predicted"/>
<dbReference type="PANTHER" id="PTHR43289:SF6">
    <property type="entry name" value="SERINE_THREONINE-PROTEIN KINASE NEKL-3"/>
    <property type="match status" value="1"/>
</dbReference>
<keyword evidence="7" id="KW-0723">Serine/threonine-protein kinase</keyword>
<sequence>MTGMTADPPLGTFLATLRRSRLLDPPDLDRLTTRHNPTSARAFADALVRTGVLTHYQAEKLLNGHWYGLVLGPYSVLAPLGRGGMGTVVYLARDRRLSAALGDSELVALKILTNRKAEREPKALRRFRREMVLGRRVDHPNVVRTFVAGELDDVYYTALEYIPGRTVRQLVQETGPLAVGDAARIFADVAAGLAHVHERGLIHRDVKPSNVMVHPDGHAVLLDLGLALVPGEQLPTDPTIVGGRGYTVGTMDYLAPEQARDASTVGPVADLYSLGCSLVFALTGSVPFPAPTAKEKIARHRSDWPPALEQVPQEFARIVHRLMAKSPEMRYGSASEVRDLLAKWATSSQTRTPVDAIVLADTPGNDTGLWELVPGEDLPDPSAGPGWELVHNLDDTPGSIEVLEIPPEKPSRSGCLTAGALFALLGFVITRVV</sequence>
<keyword evidence="2 5" id="KW-0547">Nucleotide-binding</keyword>
<dbReference type="RefSeq" id="WP_162670926.1">
    <property type="nucleotide sequence ID" value="NZ_LR593886.1"/>
</dbReference>
<protein>
    <recommendedName>
        <fullName evidence="6">Protein kinase domain-containing protein</fullName>
    </recommendedName>
</protein>
<evidence type="ECO:0000256" key="4">
    <source>
        <dbReference type="ARBA" id="ARBA00022840"/>
    </source>
</evidence>
<feature type="binding site" evidence="5">
    <location>
        <position position="110"/>
    </location>
    <ligand>
        <name>ATP</name>
        <dbReference type="ChEBI" id="CHEBI:30616"/>
    </ligand>
</feature>
<keyword evidence="3 7" id="KW-0418">Kinase</keyword>
<dbReference type="PROSITE" id="PS50011">
    <property type="entry name" value="PROTEIN_KINASE_DOM"/>
    <property type="match status" value="1"/>
</dbReference>
<dbReference type="InterPro" id="IPR000719">
    <property type="entry name" value="Prot_kinase_dom"/>
</dbReference>
<reference evidence="7 8" key="1">
    <citation type="submission" date="2019-05" db="EMBL/GenBank/DDBJ databases">
        <authorList>
            <consortium name="Science for Life Laboratories"/>
        </authorList>
    </citation>
    <scope>NUCLEOTIDE SEQUENCE [LARGE SCALE GENOMIC DNA]</scope>
    <source>
        <strain evidence="7">Soil9</strain>
    </source>
</reference>
<organism evidence="7 8">
    <name type="scientific">Gemmata massiliana</name>
    <dbReference type="NCBI Taxonomy" id="1210884"/>
    <lineage>
        <taxon>Bacteria</taxon>
        <taxon>Pseudomonadati</taxon>
        <taxon>Planctomycetota</taxon>
        <taxon>Planctomycetia</taxon>
        <taxon>Gemmatales</taxon>
        <taxon>Gemmataceae</taxon>
        <taxon>Gemmata</taxon>
    </lineage>
</organism>
<gene>
    <name evidence="7" type="ORF">SOIL9_10330</name>
</gene>
<keyword evidence="4 5" id="KW-0067">ATP-binding</keyword>
<accession>A0A6P2D732</accession>
<dbReference type="PANTHER" id="PTHR43289">
    <property type="entry name" value="MITOGEN-ACTIVATED PROTEIN KINASE KINASE KINASE 20-RELATED"/>
    <property type="match status" value="1"/>
</dbReference>
<dbReference type="EMBL" id="LR593886">
    <property type="protein sequence ID" value="VTR96813.1"/>
    <property type="molecule type" value="Genomic_DNA"/>
</dbReference>
<dbReference type="SMART" id="SM00220">
    <property type="entry name" value="S_TKc"/>
    <property type="match status" value="1"/>
</dbReference>
<dbReference type="InterPro" id="IPR011009">
    <property type="entry name" value="Kinase-like_dom_sf"/>
</dbReference>
<dbReference type="CDD" id="cd14014">
    <property type="entry name" value="STKc_PknB_like"/>
    <property type="match status" value="1"/>
</dbReference>
<dbReference type="InterPro" id="IPR008271">
    <property type="entry name" value="Ser/Thr_kinase_AS"/>
</dbReference>
<keyword evidence="8" id="KW-1185">Reference proteome</keyword>
<dbReference type="PROSITE" id="PS00108">
    <property type="entry name" value="PROTEIN_KINASE_ST"/>
    <property type="match status" value="1"/>
</dbReference>
<dbReference type="Gene3D" id="1.10.510.10">
    <property type="entry name" value="Transferase(Phosphotransferase) domain 1"/>
    <property type="match status" value="1"/>
</dbReference>
<evidence type="ECO:0000256" key="2">
    <source>
        <dbReference type="ARBA" id="ARBA00022741"/>
    </source>
</evidence>
<dbReference type="GO" id="GO:0005524">
    <property type="term" value="F:ATP binding"/>
    <property type="evidence" value="ECO:0007669"/>
    <property type="project" value="UniProtKB-UniRule"/>
</dbReference>
<dbReference type="Gene3D" id="3.30.200.20">
    <property type="entry name" value="Phosphorylase Kinase, domain 1"/>
    <property type="match status" value="1"/>
</dbReference>
<evidence type="ECO:0000256" key="1">
    <source>
        <dbReference type="ARBA" id="ARBA00022679"/>
    </source>
</evidence>
<name>A0A6P2D732_9BACT</name>
<dbReference type="GO" id="GO:0004674">
    <property type="term" value="F:protein serine/threonine kinase activity"/>
    <property type="evidence" value="ECO:0007669"/>
    <property type="project" value="UniProtKB-KW"/>
</dbReference>
<feature type="domain" description="Protein kinase" evidence="6">
    <location>
        <begin position="74"/>
        <end position="345"/>
    </location>
</feature>
<dbReference type="SUPFAM" id="SSF56112">
    <property type="entry name" value="Protein kinase-like (PK-like)"/>
    <property type="match status" value="1"/>
</dbReference>
<dbReference type="Pfam" id="PF00069">
    <property type="entry name" value="Pkinase"/>
    <property type="match status" value="1"/>
</dbReference>
<dbReference type="PROSITE" id="PS00107">
    <property type="entry name" value="PROTEIN_KINASE_ATP"/>
    <property type="match status" value="1"/>
</dbReference>
<keyword evidence="1" id="KW-0808">Transferase</keyword>
<dbReference type="Proteomes" id="UP000464178">
    <property type="component" value="Chromosome"/>
</dbReference>